<dbReference type="KEGG" id="llu:AKJ09_10976"/>
<evidence type="ECO:0000313" key="1">
    <source>
        <dbReference type="EMBL" id="AKV04313.1"/>
    </source>
</evidence>
<sequence length="54" mass="5595">MRGLGDGGTFATHAGTFARPTEHTRSFLAVGLTHENSAVRAGIAQAQAMVLLTV</sequence>
<dbReference type="EMBL" id="CP012333">
    <property type="protein sequence ID" value="AKV04313.1"/>
    <property type="molecule type" value="Genomic_DNA"/>
</dbReference>
<proteinExistence type="predicted"/>
<name>A0A0K1QF13_9BACT</name>
<protein>
    <submittedName>
        <fullName evidence="1">Uncharacterized protein</fullName>
    </submittedName>
</protein>
<reference evidence="1 2" key="1">
    <citation type="submission" date="2015-08" db="EMBL/GenBank/DDBJ databases">
        <authorList>
            <person name="Babu N.S."/>
            <person name="Beckwith C.J."/>
            <person name="Beseler K.G."/>
            <person name="Brison A."/>
            <person name="Carone J.V."/>
            <person name="Caskin T.P."/>
            <person name="Diamond M."/>
            <person name="Durham M.E."/>
            <person name="Foxe J.M."/>
            <person name="Go M."/>
            <person name="Henderson B.A."/>
            <person name="Jones I.B."/>
            <person name="McGettigan J.A."/>
            <person name="Micheletti S.J."/>
            <person name="Nasrallah M.E."/>
            <person name="Ortiz D."/>
            <person name="Piller C.R."/>
            <person name="Privatt S.R."/>
            <person name="Schneider S.L."/>
            <person name="Sharp S."/>
            <person name="Smith T.C."/>
            <person name="Stanton J.D."/>
            <person name="Ullery H.E."/>
            <person name="Wilson R.J."/>
            <person name="Serrano M.G."/>
            <person name="Buck G."/>
            <person name="Lee V."/>
            <person name="Wang Y."/>
            <person name="Carvalho R."/>
            <person name="Voegtly L."/>
            <person name="Shi R."/>
            <person name="Duckworth R."/>
            <person name="Johnson A."/>
            <person name="Loviza R."/>
            <person name="Walstead R."/>
            <person name="Shah Z."/>
            <person name="Kiflezghi M."/>
            <person name="Wade K."/>
            <person name="Ball S.L."/>
            <person name="Bradley K.W."/>
            <person name="Asai D.J."/>
            <person name="Bowman C.A."/>
            <person name="Russell D.A."/>
            <person name="Pope W.H."/>
            <person name="Jacobs-Sera D."/>
            <person name="Hendrix R.W."/>
            <person name="Hatfull G.F."/>
        </authorList>
    </citation>
    <scope>NUCLEOTIDE SEQUENCE [LARGE SCALE GENOMIC DNA]</scope>
    <source>
        <strain evidence="1 2">DSM 27648</strain>
    </source>
</reference>
<dbReference type="Proteomes" id="UP000064967">
    <property type="component" value="Chromosome"/>
</dbReference>
<evidence type="ECO:0000313" key="2">
    <source>
        <dbReference type="Proteomes" id="UP000064967"/>
    </source>
</evidence>
<dbReference type="AlphaFoldDB" id="A0A0K1QF13"/>
<gene>
    <name evidence="1" type="ORF">AKJ09_10976</name>
</gene>
<keyword evidence="2" id="KW-1185">Reference proteome</keyword>
<accession>A0A0K1QF13</accession>
<organism evidence="1 2">
    <name type="scientific">Labilithrix luteola</name>
    <dbReference type="NCBI Taxonomy" id="1391654"/>
    <lineage>
        <taxon>Bacteria</taxon>
        <taxon>Pseudomonadati</taxon>
        <taxon>Myxococcota</taxon>
        <taxon>Polyangia</taxon>
        <taxon>Polyangiales</taxon>
        <taxon>Labilitrichaceae</taxon>
        <taxon>Labilithrix</taxon>
    </lineage>
</organism>